<dbReference type="SMART" id="SM00490">
    <property type="entry name" value="HELICc"/>
    <property type="match status" value="1"/>
</dbReference>
<dbReference type="Gene3D" id="3.40.50.300">
    <property type="entry name" value="P-loop containing nucleotide triphosphate hydrolases"/>
    <property type="match status" value="2"/>
</dbReference>
<proteinExistence type="predicted"/>
<accession>A0A9P6G5P4</accession>
<gene>
    <name evidence="4" type="ORF">PMIN01_12858</name>
</gene>
<keyword evidence="1 4" id="KW-0547">Nucleotide-binding</keyword>
<feature type="domain" description="Helicase C-terminal" evidence="3">
    <location>
        <begin position="288"/>
        <end position="454"/>
    </location>
</feature>
<dbReference type="GO" id="GO:0016787">
    <property type="term" value="F:hydrolase activity"/>
    <property type="evidence" value="ECO:0007669"/>
    <property type="project" value="InterPro"/>
</dbReference>
<dbReference type="PROSITE" id="PS51192">
    <property type="entry name" value="HELICASE_ATP_BIND_1"/>
    <property type="match status" value="1"/>
</dbReference>
<dbReference type="CDD" id="cd18799">
    <property type="entry name" value="SF2_C_EcoAI-like"/>
    <property type="match status" value="1"/>
</dbReference>
<dbReference type="OrthoDB" id="16911at2759"/>
<dbReference type="GO" id="GO:0036121">
    <property type="term" value="F:double-stranded DNA helicase activity"/>
    <property type="evidence" value="ECO:0007669"/>
    <property type="project" value="TreeGrafter"/>
</dbReference>
<evidence type="ECO:0000259" key="3">
    <source>
        <dbReference type="PROSITE" id="PS51194"/>
    </source>
</evidence>
<dbReference type="InterPro" id="IPR001650">
    <property type="entry name" value="Helicase_C-like"/>
</dbReference>
<evidence type="ECO:0000313" key="5">
    <source>
        <dbReference type="Proteomes" id="UP000756921"/>
    </source>
</evidence>
<dbReference type="InterPro" id="IPR050742">
    <property type="entry name" value="Helicase_Restrict-Modif_Enz"/>
</dbReference>
<dbReference type="SUPFAM" id="SSF52540">
    <property type="entry name" value="P-loop containing nucleoside triphosphate hydrolases"/>
    <property type="match status" value="1"/>
</dbReference>
<dbReference type="InterPro" id="IPR006935">
    <property type="entry name" value="Helicase/UvrB_N"/>
</dbReference>
<dbReference type="AlphaFoldDB" id="A0A9P6G5P4"/>
<dbReference type="SMART" id="SM00487">
    <property type="entry name" value="DEXDc"/>
    <property type="match status" value="1"/>
</dbReference>
<evidence type="ECO:0000259" key="2">
    <source>
        <dbReference type="PROSITE" id="PS51192"/>
    </source>
</evidence>
<dbReference type="PANTHER" id="PTHR47396:SF1">
    <property type="entry name" value="ATP-DEPENDENT HELICASE IRC3-RELATED"/>
    <property type="match status" value="1"/>
</dbReference>
<dbReference type="EMBL" id="WJXW01000017">
    <property type="protein sequence ID" value="KAF9729168.1"/>
    <property type="molecule type" value="Genomic_DNA"/>
</dbReference>
<dbReference type="GO" id="GO:0000403">
    <property type="term" value="F:Y-form DNA binding"/>
    <property type="evidence" value="ECO:0007669"/>
    <property type="project" value="TreeGrafter"/>
</dbReference>
<dbReference type="GO" id="GO:0032042">
    <property type="term" value="P:mitochondrial DNA metabolic process"/>
    <property type="evidence" value="ECO:0007669"/>
    <property type="project" value="TreeGrafter"/>
</dbReference>
<protein>
    <submittedName>
        <fullName evidence="4">DEAD/DEAH box helicase</fullName>
    </submittedName>
</protein>
<keyword evidence="5" id="KW-1185">Reference proteome</keyword>
<dbReference type="GO" id="GO:0005524">
    <property type="term" value="F:ATP binding"/>
    <property type="evidence" value="ECO:0007669"/>
    <property type="project" value="InterPro"/>
</dbReference>
<dbReference type="PANTHER" id="PTHR47396">
    <property type="entry name" value="TYPE I RESTRICTION ENZYME ECOKI R PROTEIN"/>
    <property type="match status" value="1"/>
</dbReference>
<dbReference type="PROSITE" id="PS51194">
    <property type="entry name" value="HELICASE_CTER"/>
    <property type="match status" value="1"/>
</dbReference>
<dbReference type="Pfam" id="PF04851">
    <property type="entry name" value="ResIII"/>
    <property type="match status" value="1"/>
</dbReference>
<name>A0A9P6G5P4_9PLEO</name>
<dbReference type="GO" id="GO:0005759">
    <property type="term" value="C:mitochondrial matrix"/>
    <property type="evidence" value="ECO:0007669"/>
    <property type="project" value="TreeGrafter"/>
</dbReference>
<dbReference type="GO" id="GO:0070125">
    <property type="term" value="P:mitochondrial translational elongation"/>
    <property type="evidence" value="ECO:0007669"/>
    <property type="project" value="TreeGrafter"/>
</dbReference>
<dbReference type="Proteomes" id="UP000756921">
    <property type="component" value="Unassembled WGS sequence"/>
</dbReference>
<evidence type="ECO:0000256" key="1">
    <source>
        <dbReference type="ARBA" id="ARBA00022806"/>
    </source>
</evidence>
<dbReference type="InterPro" id="IPR014001">
    <property type="entry name" value="Helicase_ATP-bd"/>
</dbReference>
<dbReference type="InterPro" id="IPR027417">
    <property type="entry name" value="P-loop_NTPase"/>
</dbReference>
<keyword evidence="1 4" id="KW-0378">Hydrolase</keyword>
<dbReference type="GO" id="GO:0061749">
    <property type="term" value="F:forked DNA-dependent helicase activity"/>
    <property type="evidence" value="ECO:0007669"/>
    <property type="project" value="TreeGrafter"/>
</dbReference>
<reference evidence="4" key="1">
    <citation type="journal article" date="2020" name="Mol. Plant Microbe Interact.">
        <title>Genome Sequence of the Biocontrol Agent Coniothyrium minitans strain Conio (IMI 134523).</title>
        <authorList>
            <person name="Patel D."/>
            <person name="Shittu T.A."/>
            <person name="Baroncelli R."/>
            <person name="Muthumeenakshi S."/>
            <person name="Osborne T.H."/>
            <person name="Janganan T.K."/>
            <person name="Sreenivasaprasad S."/>
        </authorList>
    </citation>
    <scope>NUCLEOTIDE SEQUENCE</scope>
    <source>
        <strain evidence="4">Conio</strain>
    </source>
</reference>
<sequence>MYRLLRCVPSTLRRAAPAVVRCAASRRYTFTVVKGAPATTAPPPLSLSPLKITLREYQEECIQSVLAYLVKGHKRLGVSLATGSGKTVIFTHLIDRLPATGDASQTLILAHRRELVEQAARHCALTYPDKHVDLEMGNYHASGTADITVASIQSIMSGDRVAKFDPTRYKLVLVDEAHHIVSQQYLDLLEHFGLRHTADWKTVPAPALVGVSATFSRFDGRKLGAVIDHIVYHRDYVDMIEDNWLSNVVFTTVEIEADLNKVSTTANGDFKTAALSRAVNTEQTNDLLIKAWLAKAKDRSSTIVFCVDLSHVSNLTAKFRQYGIAAEFVTGDTPSKIRSARVDAFRRGDFKVLVNCGVFIEGTDIPNIDCVLLARPTKSRNLLVQMIGRGMRLHPGKENCHIIDMVSALSTGVVSTPTLFGLDPTELIENASNRDMMELKERKEESKLEQAAADVVARRLLAKHPGSITFTDYDSVHDLIADTSSDHVIRRISNLAWVAVGDGRFVLSTNSGSYLVIEPAGDDNQSFHVKHYWRLPSGTRSKSPYATPKVIAQGDTFEHVVHAADTFAIETFKFIWISKTQPWRRSPASQTQVDYLNKFRSEEDHLKPRDLTKGKAADMITRIKHGTTGKFKKAHAKQKSALKVQERAASQRSRLQGQIRVGPLSANTFRGLSE</sequence>
<comment type="caution">
    <text evidence="4">The sequence shown here is derived from an EMBL/GenBank/DDBJ whole genome shotgun (WGS) entry which is preliminary data.</text>
</comment>
<dbReference type="Pfam" id="PF00271">
    <property type="entry name" value="Helicase_C"/>
    <property type="match status" value="1"/>
</dbReference>
<feature type="domain" description="Helicase ATP-binding" evidence="2">
    <location>
        <begin position="67"/>
        <end position="233"/>
    </location>
</feature>
<evidence type="ECO:0000313" key="4">
    <source>
        <dbReference type="EMBL" id="KAF9729168.1"/>
    </source>
</evidence>
<keyword evidence="1 4" id="KW-0347">Helicase</keyword>
<organism evidence="4 5">
    <name type="scientific">Paraphaeosphaeria minitans</name>
    <dbReference type="NCBI Taxonomy" id="565426"/>
    <lineage>
        <taxon>Eukaryota</taxon>
        <taxon>Fungi</taxon>
        <taxon>Dikarya</taxon>
        <taxon>Ascomycota</taxon>
        <taxon>Pezizomycotina</taxon>
        <taxon>Dothideomycetes</taxon>
        <taxon>Pleosporomycetidae</taxon>
        <taxon>Pleosporales</taxon>
        <taxon>Massarineae</taxon>
        <taxon>Didymosphaeriaceae</taxon>
        <taxon>Paraphaeosphaeria</taxon>
    </lineage>
</organism>
<keyword evidence="1 4" id="KW-0067">ATP-binding</keyword>